<dbReference type="PANTHER" id="PTHR42834">
    <property type="entry name" value="ENDONUCLEASE/EXONUCLEASE/PHOSPHATASE FAMILY PROTEIN (AFU_ORTHOLOGUE AFUA_3G09210)"/>
    <property type="match status" value="1"/>
</dbReference>
<dbReference type="PANTHER" id="PTHR42834:SF1">
    <property type="entry name" value="ENDONUCLEASE_EXONUCLEASE_PHOSPHATASE FAMILY PROTEIN (AFU_ORTHOLOGUE AFUA_3G09210)"/>
    <property type="match status" value="1"/>
</dbReference>
<organism evidence="2 3">
    <name type="scientific">Paracoccus aestuarii</name>
    <dbReference type="NCBI Taxonomy" id="453842"/>
    <lineage>
        <taxon>Bacteria</taxon>
        <taxon>Pseudomonadati</taxon>
        <taxon>Pseudomonadota</taxon>
        <taxon>Alphaproteobacteria</taxon>
        <taxon>Rhodobacterales</taxon>
        <taxon>Paracoccaceae</taxon>
        <taxon>Paracoccus</taxon>
    </lineage>
</organism>
<name>A0A418ZSK1_9RHOB</name>
<dbReference type="InterPro" id="IPR036691">
    <property type="entry name" value="Endo/exonu/phosph_ase_sf"/>
</dbReference>
<evidence type="ECO:0000313" key="3">
    <source>
        <dbReference type="Proteomes" id="UP000285530"/>
    </source>
</evidence>
<accession>A0A418ZSK1</accession>
<dbReference type="AlphaFoldDB" id="A0A418ZSK1"/>
<keyword evidence="2" id="KW-0378">Hydrolase</keyword>
<protein>
    <submittedName>
        <fullName evidence="2">Endonuclease</fullName>
    </submittedName>
</protein>
<keyword evidence="3" id="KW-1185">Reference proteome</keyword>
<dbReference type="Pfam" id="PF19580">
    <property type="entry name" value="Exo_endo_phos_3"/>
    <property type="match status" value="1"/>
</dbReference>
<dbReference type="Gene3D" id="3.60.10.10">
    <property type="entry name" value="Endonuclease/exonuclease/phosphatase"/>
    <property type="match status" value="1"/>
</dbReference>
<dbReference type="EMBL" id="QZEV01000077">
    <property type="protein sequence ID" value="RJL00533.1"/>
    <property type="molecule type" value="Genomic_DNA"/>
</dbReference>
<keyword evidence="2" id="KW-0255">Endonuclease</keyword>
<gene>
    <name evidence="2" type="ORF">D3P06_13310</name>
</gene>
<dbReference type="InterPro" id="IPR005135">
    <property type="entry name" value="Endo/exonuclease/phosphatase"/>
</dbReference>
<proteinExistence type="predicted"/>
<reference evidence="2 3" key="1">
    <citation type="submission" date="2018-09" db="EMBL/GenBank/DDBJ databases">
        <title>Paracoccus onubensis nov. sp. a moderate halophilic bacterium isolated from Gruta de las Maravillas (Aracena, Spain).</title>
        <authorList>
            <person name="Jurado V."/>
            <person name="Gutierrez-Patricio S."/>
            <person name="Gonzalez-Pimentel J.L."/>
            <person name="Laiz L."/>
            <person name="Saiz-Jimenez C."/>
        </authorList>
    </citation>
    <scope>NUCLEOTIDE SEQUENCE [LARGE SCALE GENOMIC DNA]</scope>
    <source>
        <strain evidence="2 3">DSM 19484</strain>
    </source>
</reference>
<evidence type="ECO:0000259" key="1">
    <source>
        <dbReference type="Pfam" id="PF19580"/>
    </source>
</evidence>
<dbReference type="OrthoDB" id="7297112at2"/>
<dbReference type="SUPFAM" id="SSF56219">
    <property type="entry name" value="DNase I-like"/>
    <property type="match status" value="1"/>
</dbReference>
<evidence type="ECO:0000313" key="2">
    <source>
        <dbReference type="EMBL" id="RJL00533.1"/>
    </source>
</evidence>
<keyword evidence="2" id="KW-0540">Nuclease</keyword>
<comment type="caution">
    <text evidence="2">The sequence shown here is derived from an EMBL/GenBank/DDBJ whole genome shotgun (WGS) entry which is preliminary data.</text>
</comment>
<sequence>MRIATFNIENLDHNAVPPRPSDADFATRARILRPMLERLRARIICFQEVHGQTPPGGGPRDLLALRDLLAGTRYEGYSLSSTRLANGRDVWRFRNLVVAAHPDYAVEEVRSIGNTLVNPPRYSLVTSNRPDPLVEVSWERPALYVRLRRGDDAPLHVLNVHFKSKHPSPVPGQGPVNHEWATVSGWAEGYFLSSMKRVGAALETRLFIDAIFDAEPEPNILICGDFNAEPHEVPVMAIRGRVEETGNAALVHRVMHPVALSVAESLRFTLYHHGRPNLLDHMLVSRRMMSCFRQAEIHNEMLHDESVAFATDRKYPESDHAPMLAEFDMQANLLGA</sequence>
<dbReference type="RefSeq" id="WP_119887010.1">
    <property type="nucleotide sequence ID" value="NZ_CP067169.1"/>
</dbReference>
<dbReference type="Proteomes" id="UP000285530">
    <property type="component" value="Unassembled WGS sequence"/>
</dbReference>
<dbReference type="GO" id="GO:0004519">
    <property type="term" value="F:endonuclease activity"/>
    <property type="evidence" value="ECO:0007669"/>
    <property type="project" value="UniProtKB-KW"/>
</dbReference>
<feature type="domain" description="Endonuclease/exonuclease/phosphatase" evidence="1">
    <location>
        <begin position="177"/>
        <end position="290"/>
    </location>
</feature>